<name>A0AA46L3X6_VIBPH</name>
<organism evidence="2 4">
    <name type="scientific">Vibrio parahaemolyticus</name>
    <dbReference type="NCBI Taxonomy" id="670"/>
    <lineage>
        <taxon>Bacteria</taxon>
        <taxon>Pseudomonadati</taxon>
        <taxon>Pseudomonadota</taxon>
        <taxon>Gammaproteobacteria</taxon>
        <taxon>Vibrionales</taxon>
        <taxon>Vibrionaceae</taxon>
        <taxon>Vibrio</taxon>
    </lineage>
</organism>
<protein>
    <submittedName>
        <fullName evidence="2">Uncharacterized protein</fullName>
    </submittedName>
</protein>
<proteinExistence type="predicted"/>
<accession>A0AA46L3X6</accession>
<evidence type="ECO:0000313" key="3">
    <source>
        <dbReference type="Proteomes" id="UP000037697"/>
    </source>
</evidence>
<dbReference type="RefSeq" id="WP_025510613.1">
    <property type="nucleotide sequence ID" value="NZ_JAMPZC010000049.1"/>
</dbReference>
<evidence type="ECO:0000313" key="1">
    <source>
        <dbReference type="EMBL" id="KOY42430.1"/>
    </source>
</evidence>
<dbReference type="Proteomes" id="UP000321504">
    <property type="component" value="Unassembled WGS sequence"/>
</dbReference>
<dbReference type="EMBL" id="LIRS01000011">
    <property type="protein sequence ID" value="KOY42430.1"/>
    <property type="molecule type" value="Genomic_DNA"/>
</dbReference>
<comment type="caution">
    <text evidence="2">The sequence shown here is derived from an EMBL/GenBank/DDBJ whole genome shotgun (WGS) entry which is preliminary data.</text>
</comment>
<evidence type="ECO:0000313" key="2">
    <source>
        <dbReference type="EMBL" id="TXN14877.1"/>
    </source>
</evidence>
<dbReference type="EMBL" id="VRMQ01000004">
    <property type="protein sequence ID" value="TXN14877.1"/>
    <property type="molecule type" value="Genomic_DNA"/>
</dbReference>
<dbReference type="AlphaFoldDB" id="A0AA46L3X6"/>
<evidence type="ECO:0000313" key="4">
    <source>
        <dbReference type="Proteomes" id="UP000321504"/>
    </source>
</evidence>
<gene>
    <name evidence="1" type="ORF">ACX05_01515</name>
    <name evidence="2" type="ORF">FVP01_18010</name>
</gene>
<sequence>MFAVRTKQRKGVRMVQMDEFIWKRYMEDIEGMFRDAITSLDLQHRAVMAKAITAMLIQEPPFKLTDENIINYLKSPDDIKRQIFVQYGYFDPRLESSLQEAVLCIDNIKEPLLNSIKNAR</sequence>
<reference evidence="1 3" key="1">
    <citation type="submission" date="2015-07" db="EMBL/GenBank/DDBJ databases">
        <title>Foodborne Vibrio parahaemolyticus Isolates.</title>
        <authorList>
            <person name="Ronholm J."/>
            <person name="Petronella N."/>
            <person name="Kenwell R."/>
            <person name="Banerjee S."/>
        </authorList>
    </citation>
    <scope>NUCLEOTIDE SEQUENCE [LARGE SCALE GENOMIC DNA]</scope>
    <source>
        <strain evidence="1 3">HS-06-05</strain>
    </source>
</reference>
<dbReference type="Proteomes" id="UP000037697">
    <property type="component" value="Unassembled WGS sequence"/>
</dbReference>
<reference evidence="2 4" key="2">
    <citation type="submission" date="2019-08" db="EMBL/GenBank/DDBJ databases">
        <title>Emerging of two pre-pandemic pathogenic O4:KUT lineages of Vibrio parahaemolyticus in coastal eastern China.</title>
        <authorList>
            <person name="Yu H."/>
        </authorList>
    </citation>
    <scope>NUCLEOTIDE SEQUENCE [LARGE SCALE GENOMIC DNA]</scope>
    <source>
        <strain evidence="2 4">HZ17-383</strain>
    </source>
</reference>